<dbReference type="PRINTS" id="PR00922">
    <property type="entry name" value="DADACBPTASE3"/>
</dbReference>
<dbReference type="Proteomes" id="UP000280099">
    <property type="component" value="Unassembled WGS sequence"/>
</dbReference>
<evidence type="ECO:0000256" key="1">
    <source>
        <dbReference type="ARBA" id="ARBA00006096"/>
    </source>
</evidence>
<keyword evidence="3" id="KW-0472">Membrane</keyword>
<dbReference type="SUPFAM" id="SSF56601">
    <property type="entry name" value="beta-lactamase/transpeptidase-like"/>
    <property type="match status" value="1"/>
</dbReference>
<keyword evidence="4" id="KW-0121">Carboxypeptidase</keyword>
<evidence type="ECO:0000256" key="3">
    <source>
        <dbReference type="SAM" id="Phobius"/>
    </source>
</evidence>
<dbReference type="InterPro" id="IPR000667">
    <property type="entry name" value="Peptidase_S13"/>
</dbReference>
<dbReference type="GO" id="GO:0004185">
    <property type="term" value="F:serine-type carboxypeptidase activity"/>
    <property type="evidence" value="ECO:0007669"/>
    <property type="project" value="InterPro"/>
</dbReference>
<comment type="similarity">
    <text evidence="1">Belongs to the peptidase S13 family.</text>
</comment>
<protein>
    <submittedName>
        <fullName evidence="4">D-alanyl-D-alanine carboxypeptidase/D-alanyl-D-alanine-endopeptidase (Penicillin-binding protein 4)</fullName>
    </submittedName>
</protein>
<proteinExistence type="inferred from homology"/>
<accession>A0A420XJ43</accession>
<dbReference type="NCBIfam" id="NF008322">
    <property type="entry name" value="PRK11113.1"/>
    <property type="match status" value="1"/>
</dbReference>
<dbReference type="AlphaFoldDB" id="A0A420XJ43"/>
<dbReference type="EMBL" id="RBJC01000004">
    <property type="protein sequence ID" value="RKR77377.1"/>
    <property type="molecule type" value="Genomic_DNA"/>
</dbReference>
<dbReference type="NCBIfam" id="TIGR00666">
    <property type="entry name" value="PBP4"/>
    <property type="match status" value="1"/>
</dbReference>
<dbReference type="Gene3D" id="3.40.710.10">
    <property type="entry name" value="DD-peptidase/beta-lactamase superfamily"/>
    <property type="match status" value="1"/>
</dbReference>
<evidence type="ECO:0000256" key="2">
    <source>
        <dbReference type="ARBA" id="ARBA00022801"/>
    </source>
</evidence>
<keyword evidence="4" id="KW-0645">Protease</keyword>
<dbReference type="Pfam" id="PF02113">
    <property type="entry name" value="Peptidase_S13"/>
    <property type="match status" value="1"/>
</dbReference>
<dbReference type="GO" id="GO:0000270">
    <property type="term" value="P:peptidoglycan metabolic process"/>
    <property type="evidence" value="ECO:0007669"/>
    <property type="project" value="TreeGrafter"/>
</dbReference>
<keyword evidence="3" id="KW-0812">Transmembrane</keyword>
<evidence type="ECO:0000313" key="4">
    <source>
        <dbReference type="EMBL" id="RKR77377.1"/>
    </source>
</evidence>
<dbReference type="GO" id="GO:0006508">
    <property type="term" value="P:proteolysis"/>
    <property type="evidence" value="ECO:0007669"/>
    <property type="project" value="InterPro"/>
</dbReference>
<gene>
    <name evidence="4" type="ORF">DES31_0707</name>
</gene>
<dbReference type="PANTHER" id="PTHR30023:SF0">
    <property type="entry name" value="PENICILLIN-SENSITIVE CARBOXYPEPTIDASE A"/>
    <property type="match status" value="1"/>
</dbReference>
<dbReference type="PANTHER" id="PTHR30023">
    <property type="entry name" value="D-ALANYL-D-ALANINE CARBOXYPEPTIDASE"/>
    <property type="match status" value="1"/>
</dbReference>
<keyword evidence="2" id="KW-0378">Hydrolase</keyword>
<sequence length="525" mass="57760">MCVSKWLQNYAKEEQSFSKKSIVVYLRTIIKAVLFIFFQKISTTIMISSLYKLRPLYIGFALSLSTLSYAKVNVDSLLPILPEGTSIGFIAKNIDTQQIVAEYQSQTFMLPASTQKIFTALASRLTLPDSFRFETALLSRGTVKNGVLNGDLIARFTGDPTLKSQQLNQLVTQLKQQGINKIQGNLILDTSVFASHDKAPGWVWNDLSICFSAPAAAVNIDNNCFYANLDANQSVGKPIKVSVPNSLPVQVISYAYVADKNDASYCQLDAEMGENNRYYVKGCLARQSKPFSLHFAIQDPTGYGVNMLRADLAKAGIQFSGQAQVANRPQQGKQLAVHYSAPLSELLKTMMKTSDNQIADTLFRTIANQQSHRPASFPLASQEVHNVLTNQAKVALKNSTLADGSGLSRHNQISAESLLSALEYIAKNDQKLHLLDTLPIAGVDGTMSNRESVAKSPLDKNMIAKTGSLKGVYNLAGVMKNKRGERIVFAQLVNGYVTSPDPEKSANRNPLTQFENKLYMALYND</sequence>
<reference evidence="4 5" key="1">
    <citation type="submission" date="2018-10" db="EMBL/GenBank/DDBJ databases">
        <title>Genomic Encyclopedia of Type Strains, Phase IV (KMG-IV): sequencing the most valuable type-strain genomes for metagenomic binning, comparative biology and taxonomic classification.</title>
        <authorList>
            <person name="Goeker M."/>
        </authorList>
    </citation>
    <scope>NUCLEOTIDE SEQUENCE [LARGE SCALE GENOMIC DNA]</scope>
    <source>
        <strain evidence="4 5">DSM 23800</strain>
    </source>
</reference>
<evidence type="ECO:0000313" key="5">
    <source>
        <dbReference type="Proteomes" id="UP000280099"/>
    </source>
</evidence>
<dbReference type="InterPro" id="IPR012338">
    <property type="entry name" value="Beta-lactam/transpept-like"/>
</dbReference>
<feature type="transmembrane region" description="Helical" evidence="3">
    <location>
        <begin position="22"/>
        <end position="41"/>
    </location>
</feature>
<name>A0A420XJ43_9PAST</name>
<organism evidence="4 5">
    <name type="scientific">Otariodibacter oris</name>
    <dbReference type="NCBI Taxonomy" id="1032623"/>
    <lineage>
        <taxon>Bacteria</taxon>
        <taxon>Pseudomonadati</taxon>
        <taxon>Pseudomonadota</taxon>
        <taxon>Gammaproteobacteria</taxon>
        <taxon>Pasteurellales</taxon>
        <taxon>Pasteurellaceae</taxon>
        <taxon>Otariodibacter</taxon>
    </lineage>
</organism>
<dbReference type="Gene3D" id="3.50.80.20">
    <property type="entry name" value="D-Ala-D-Ala carboxypeptidase C, peptidase S13"/>
    <property type="match status" value="1"/>
</dbReference>
<keyword evidence="3" id="KW-1133">Transmembrane helix</keyword>
<keyword evidence="5" id="KW-1185">Reference proteome</keyword>
<comment type="caution">
    <text evidence="4">The sequence shown here is derived from an EMBL/GenBank/DDBJ whole genome shotgun (WGS) entry which is preliminary data.</text>
</comment>